<dbReference type="GO" id="GO:0032259">
    <property type="term" value="P:methylation"/>
    <property type="evidence" value="ECO:0007669"/>
    <property type="project" value="UniProtKB-KW"/>
</dbReference>
<evidence type="ECO:0000256" key="6">
    <source>
        <dbReference type="HAMAP-Rule" id="MF_01877"/>
    </source>
</evidence>
<keyword evidence="2 6" id="KW-0698">rRNA processing</keyword>
<keyword evidence="10" id="KW-1185">Reference proteome</keyword>
<evidence type="ECO:0000256" key="1">
    <source>
        <dbReference type="ARBA" id="ARBA00022490"/>
    </source>
</evidence>
<dbReference type="InterPro" id="IPR000878">
    <property type="entry name" value="4pyrrol_Mease"/>
</dbReference>
<dbReference type="Pfam" id="PF23016">
    <property type="entry name" value="RsmI_C"/>
    <property type="match status" value="1"/>
</dbReference>
<accession>A0ABX9A2G0</accession>
<protein>
    <recommendedName>
        <fullName evidence="6">Ribosomal RNA small subunit methyltransferase I</fullName>
        <ecNumber evidence="6">2.1.1.198</ecNumber>
    </recommendedName>
    <alternativeName>
        <fullName evidence="6">16S rRNA 2'-O-ribose C1402 methyltransferase</fullName>
    </alternativeName>
    <alternativeName>
        <fullName evidence="6">rRNA (cytidine-2'-O-)-methyltransferase RsmI</fullName>
    </alternativeName>
</protein>
<comment type="function">
    <text evidence="6">Catalyzes the 2'-O-methylation of the ribose of cytidine 1402 (C1402) in 16S rRNA.</text>
</comment>
<evidence type="ECO:0000256" key="5">
    <source>
        <dbReference type="ARBA" id="ARBA00022691"/>
    </source>
</evidence>
<dbReference type="InterPro" id="IPR035996">
    <property type="entry name" value="4pyrrol_Methylase_sf"/>
</dbReference>
<evidence type="ECO:0000313" key="9">
    <source>
        <dbReference type="EMBL" id="QZD95460.1"/>
    </source>
</evidence>
<evidence type="ECO:0000259" key="7">
    <source>
        <dbReference type="Pfam" id="PF00590"/>
    </source>
</evidence>
<dbReference type="SUPFAM" id="SSF53790">
    <property type="entry name" value="Tetrapyrrole methylase"/>
    <property type="match status" value="1"/>
</dbReference>
<dbReference type="EC" id="2.1.1.198" evidence="6"/>
<proteinExistence type="inferred from homology"/>
<comment type="catalytic activity">
    <reaction evidence="6">
        <text>cytidine(1402) in 16S rRNA + S-adenosyl-L-methionine = 2'-O-methylcytidine(1402) in 16S rRNA + S-adenosyl-L-homocysteine + H(+)</text>
        <dbReference type="Rhea" id="RHEA:42924"/>
        <dbReference type="Rhea" id="RHEA-COMP:10285"/>
        <dbReference type="Rhea" id="RHEA-COMP:10286"/>
        <dbReference type="ChEBI" id="CHEBI:15378"/>
        <dbReference type="ChEBI" id="CHEBI:57856"/>
        <dbReference type="ChEBI" id="CHEBI:59789"/>
        <dbReference type="ChEBI" id="CHEBI:74495"/>
        <dbReference type="ChEBI" id="CHEBI:82748"/>
        <dbReference type="EC" id="2.1.1.198"/>
    </reaction>
</comment>
<evidence type="ECO:0000256" key="2">
    <source>
        <dbReference type="ARBA" id="ARBA00022552"/>
    </source>
</evidence>
<evidence type="ECO:0000259" key="8">
    <source>
        <dbReference type="Pfam" id="PF23016"/>
    </source>
</evidence>
<organism evidence="9 10">
    <name type="scientific">Qipengyuania gelatinilytica</name>
    <dbReference type="NCBI Taxonomy" id="2867231"/>
    <lineage>
        <taxon>Bacteria</taxon>
        <taxon>Pseudomonadati</taxon>
        <taxon>Pseudomonadota</taxon>
        <taxon>Alphaproteobacteria</taxon>
        <taxon>Sphingomonadales</taxon>
        <taxon>Erythrobacteraceae</taxon>
        <taxon>Qipengyuania</taxon>
    </lineage>
</organism>
<feature type="domain" description="RsmI HTH" evidence="8">
    <location>
        <begin position="276"/>
        <end position="320"/>
    </location>
</feature>
<evidence type="ECO:0000313" key="10">
    <source>
        <dbReference type="Proteomes" id="UP000824321"/>
    </source>
</evidence>
<dbReference type="Proteomes" id="UP000824321">
    <property type="component" value="Chromosome"/>
</dbReference>
<dbReference type="InterPro" id="IPR053910">
    <property type="entry name" value="RsmI_HTH"/>
</dbReference>
<dbReference type="NCBIfam" id="TIGR00096">
    <property type="entry name" value="16S rRNA (cytidine(1402)-2'-O)-methyltransferase"/>
    <property type="match status" value="1"/>
</dbReference>
<dbReference type="PIRSF" id="PIRSF005917">
    <property type="entry name" value="MTase_YraL"/>
    <property type="match status" value="1"/>
</dbReference>
<keyword evidence="4 6" id="KW-0808">Transferase</keyword>
<feature type="domain" description="Tetrapyrrole methylase" evidence="7">
    <location>
        <begin position="54"/>
        <end position="248"/>
    </location>
</feature>
<comment type="similarity">
    <text evidence="6">Belongs to the methyltransferase superfamily. RsmI family.</text>
</comment>
<reference evidence="9 10" key="1">
    <citation type="submission" date="2021-08" db="EMBL/GenBank/DDBJ databases">
        <title>Comparative Genomics Analysis of the Genus Qipengyuania Reveals Extensive Genetic Diversity and Metabolic Versatility, Including the Description of Fifteen Novel Species.</title>
        <authorList>
            <person name="Liu Y."/>
        </authorList>
    </citation>
    <scope>NUCLEOTIDE SEQUENCE [LARGE SCALE GENOMIC DNA]</scope>
    <source>
        <strain evidence="9 10">1NDH1</strain>
    </source>
</reference>
<dbReference type="EMBL" id="CP081294">
    <property type="protein sequence ID" value="QZD95460.1"/>
    <property type="molecule type" value="Genomic_DNA"/>
</dbReference>
<dbReference type="PANTHER" id="PTHR46111">
    <property type="entry name" value="RIBOSOMAL RNA SMALL SUBUNIT METHYLTRANSFERASE I"/>
    <property type="match status" value="1"/>
</dbReference>
<evidence type="ECO:0000256" key="4">
    <source>
        <dbReference type="ARBA" id="ARBA00022679"/>
    </source>
</evidence>
<dbReference type="InterPro" id="IPR008189">
    <property type="entry name" value="rRNA_ssu_MeTfrase_I"/>
</dbReference>
<dbReference type="Gene3D" id="3.30.950.10">
    <property type="entry name" value="Methyltransferase, Cobalt-precorrin-4 Transmethylase, Domain 2"/>
    <property type="match status" value="1"/>
</dbReference>
<keyword evidence="3 6" id="KW-0489">Methyltransferase</keyword>
<dbReference type="InterPro" id="IPR014777">
    <property type="entry name" value="4pyrrole_Mease_sub1"/>
</dbReference>
<dbReference type="CDD" id="cd11648">
    <property type="entry name" value="RsmI"/>
    <property type="match status" value="1"/>
</dbReference>
<dbReference type="InterPro" id="IPR014776">
    <property type="entry name" value="4pyrrole_Mease_sub2"/>
</dbReference>
<dbReference type="Pfam" id="PF00590">
    <property type="entry name" value="TP_methylase"/>
    <property type="match status" value="1"/>
</dbReference>
<name>A0ABX9A2G0_9SPHN</name>
<sequence>MIEQPDRRTAPAATIRLRRFTNARFILPRPSLVVHGGKVSDNTPSVSERLTPGLYLVATPIGNLGDITLRAVDILKRCDGVACEDTRVTGKLMKHLGISKPLWRYDDHSEHRDRERLVESMRERAVALVTDAGTPMISDPGYRLVNDCRREGIPVTSLPGACAAVVGLTLSGLPNDRFLFAGFLPSKEKARKDTLQELAAIDATLVFYETGPRLLKSLAALKEVMPEREIAVARELTKLHEECRRGLADGLMAYYDANPPKGEIVLLVGPPDEEVPSDADADAMLREALETMKASQAAGHVAKATGLDRKTLYARAMEIRAE</sequence>
<evidence type="ECO:0000256" key="3">
    <source>
        <dbReference type="ARBA" id="ARBA00022603"/>
    </source>
</evidence>
<dbReference type="PANTHER" id="PTHR46111:SF1">
    <property type="entry name" value="RIBOSOMAL RNA SMALL SUBUNIT METHYLTRANSFERASE I"/>
    <property type="match status" value="1"/>
</dbReference>
<dbReference type="GO" id="GO:0008168">
    <property type="term" value="F:methyltransferase activity"/>
    <property type="evidence" value="ECO:0007669"/>
    <property type="project" value="UniProtKB-KW"/>
</dbReference>
<keyword evidence="1 6" id="KW-0963">Cytoplasm</keyword>
<keyword evidence="5 6" id="KW-0949">S-adenosyl-L-methionine</keyword>
<gene>
    <name evidence="6 9" type="primary">rsmI</name>
    <name evidence="9" type="ORF">K3136_01655</name>
</gene>
<dbReference type="HAMAP" id="MF_01877">
    <property type="entry name" value="16SrRNA_methyltr_I"/>
    <property type="match status" value="1"/>
</dbReference>
<comment type="subcellular location">
    <subcellularLocation>
        <location evidence="6">Cytoplasm</location>
    </subcellularLocation>
</comment>
<dbReference type="Gene3D" id="3.40.1010.10">
    <property type="entry name" value="Cobalt-precorrin-4 Transmethylase, Domain 1"/>
    <property type="match status" value="1"/>
</dbReference>